<dbReference type="Pfam" id="PF00169">
    <property type="entry name" value="PH"/>
    <property type="match status" value="1"/>
</dbReference>
<feature type="region of interest" description="Disordered" evidence="14">
    <location>
        <begin position="310"/>
        <end position="356"/>
    </location>
</feature>
<evidence type="ECO:0000256" key="11">
    <source>
        <dbReference type="ARBA" id="ARBA00023136"/>
    </source>
</evidence>
<evidence type="ECO:0000256" key="12">
    <source>
        <dbReference type="ARBA" id="ARBA00023203"/>
    </source>
</evidence>
<dbReference type="SMART" id="SM00233">
    <property type="entry name" value="PH"/>
    <property type="match status" value="2"/>
</dbReference>
<evidence type="ECO:0000256" key="8">
    <source>
        <dbReference type="ARBA" id="ARBA00022837"/>
    </source>
</evidence>
<keyword evidence="12" id="KW-0009">Actin-binding</keyword>
<dbReference type="Pfam" id="PF23012">
    <property type="entry name" value="Syntrophin_4th"/>
    <property type="match status" value="1"/>
</dbReference>
<dbReference type="PROSITE" id="PS50003">
    <property type="entry name" value="PH_DOMAIN"/>
    <property type="match status" value="1"/>
</dbReference>
<feature type="region of interest" description="Disordered" evidence="14">
    <location>
        <begin position="35"/>
        <end position="62"/>
    </location>
</feature>
<evidence type="ECO:0000256" key="9">
    <source>
        <dbReference type="ARBA" id="ARBA00022860"/>
    </source>
</evidence>
<dbReference type="PANTHER" id="PTHR10554">
    <property type="entry name" value="SYNTROPHIN"/>
    <property type="match status" value="1"/>
</dbReference>
<dbReference type="GO" id="GO:0012505">
    <property type="term" value="C:endomembrane system"/>
    <property type="evidence" value="ECO:0007669"/>
    <property type="project" value="UniProtKB-SubCell"/>
</dbReference>
<dbReference type="Pfam" id="PF00595">
    <property type="entry name" value="PDZ"/>
    <property type="match status" value="1"/>
</dbReference>
<dbReference type="InterPro" id="IPR001849">
    <property type="entry name" value="PH_domain"/>
</dbReference>
<dbReference type="InterPro" id="IPR015482">
    <property type="entry name" value="Syntrophin"/>
</dbReference>
<comment type="caution">
    <text evidence="17">The sequence shown here is derived from an EMBL/GenBank/DDBJ whole genome shotgun (WGS) entry which is preliminary data.</text>
</comment>
<keyword evidence="13" id="KW-0206">Cytoskeleton</keyword>
<keyword evidence="10" id="KW-0965">Cell junction</keyword>
<keyword evidence="18" id="KW-1185">Reference proteome</keyword>
<dbReference type="Proteomes" id="UP000693946">
    <property type="component" value="Unassembled WGS sequence"/>
</dbReference>
<gene>
    <name evidence="17" type="ORF">JOB18_035706</name>
</gene>
<dbReference type="PROSITE" id="PS50106">
    <property type="entry name" value="PDZ"/>
    <property type="match status" value="1"/>
</dbReference>
<comment type="similarity">
    <text evidence="4">Belongs to the syntrophin family.</text>
</comment>
<keyword evidence="7" id="KW-0677">Repeat</keyword>
<name>A0AAV6PN75_SOLSE</name>
<evidence type="ECO:0000256" key="6">
    <source>
        <dbReference type="ARBA" id="ARBA00022553"/>
    </source>
</evidence>
<evidence type="ECO:0000256" key="4">
    <source>
        <dbReference type="ARBA" id="ARBA00010798"/>
    </source>
</evidence>
<evidence type="ECO:0000256" key="10">
    <source>
        <dbReference type="ARBA" id="ARBA00022949"/>
    </source>
</evidence>
<keyword evidence="8" id="KW-0106">Calcium</keyword>
<evidence type="ECO:0000313" key="18">
    <source>
        <dbReference type="Proteomes" id="UP000693946"/>
    </source>
</evidence>
<dbReference type="FunFam" id="2.30.42.10:FF:000052">
    <property type="entry name" value="Syntrophin beta 1"/>
    <property type="match status" value="1"/>
</dbReference>
<feature type="domain" description="PDZ" evidence="16">
    <location>
        <begin position="218"/>
        <end position="301"/>
    </location>
</feature>
<sequence length="667" mass="73336">MRFLRNALFCETLEVHSAELWNERPLKLQQQLPDLEMGSADGGGSKLHPADRISGRRSGGQPVSRGLGLVGLDALNKSRRELVRGKVRERERGGDAVWKLVCERQLKTHVVLNRNAPKMAVVIATGASGSSGVPKSGFVEVLVRESWHKVLVNLNEEALTLSCEESSVSDNVNSNGVSHGSYLDNSNTNSNNGPQTVRTAFTDLPERVPEAIANRKRCVKVTKQEIGGLGISIKGGKENKMPILISKIFKGLAADQTQTLYVGDAILSVNGMNLRDATHDEAVQALKRAGKEVTLEVKYMREATPYVKKGSPVSEISWETPPPDSPRIGSPAITSSSSSAPSDSPSSPTMPSLSLQGDRRCIPLKMCHVTRAMTTPDPENRQLELHSPDARHTVVLRCPDQPSALSWFSAIHFVTSTLTQRALAEVIQNTARIGVGSKEIRHLGWLAGKTESEKQSWRPVLVAVTEKDLLLYDSLPRGKEAWQEPAHTYPLLATRLVHSGPDLGSPHSGTELFFATRTGTRLGIETYLFRVETNKDLSLWTRHIVNGCHASAEMIKEVSTSCRYQGQECRLVIHYEQGFSVHADPTLEDWENGDERRALTPTKPKVLLSYPYEKLKTSSDDGVRMLLLDFGGKEGEIQLDLHSCPKPIVFILHSFLSAKISRLGLVA</sequence>
<evidence type="ECO:0000256" key="5">
    <source>
        <dbReference type="ARBA" id="ARBA00022490"/>
    </source>
</evidence>
<dbReference type="InterPro" id="IPR001478">
    <property type="entry name" value="PDZ"/>
</dbReference>
<dbReference type="InterPro" id="IPR041428">
    <property type="entry name" value="PHsplit_syntrophin"/>
</dbReference>
<dbReference type="GO" id="GO:0005856">
    <property type="term" value="C:cytoskeleton"/>
    <property type="evidence" value="ECO:0007669"/>
    <property type="project" value="UniProtKB-SubCell"/>
</dbReference>
<dbReference type="Pfam" id="PF18012">
    <property type="entry name" value="PH_17"/>
    <property type="match status" value="1"/>
</dbReference>
<reference evidence="17 18" key="1">
    <citation type="journal article" date="2021" name="Sci. Rep.">
        <title>Chromosome anchoring in Senegalese sole (Solea senegalensis) reveals sex-associated markers and genome rearrangements in flatfish.</title>
        <authorList>
            <person name="Guerrero-Cozar I."/>
            <person name="Gomez-Garrido J."/>
            <person name="Berbel C."/>
            <person name="Martinez-Blanch J.F."/>
            <person name="Alioto T."/>
            <person name="Claros M.G."/>
            <person name="Gagnaire P.A."/>
            <person name="Manchado M."/>
        </authorList>
    </citation>
    <scope>NUCLEOTIDE SEQUENCE [LARGE SCALE GENOMIC DNA]</scope>
    <source>
        <strain evidence="17">Sse05_10M</strain>
    </source>
</reference>
<protein>
    <submittedName>
        <fullName evidence="17">Beta-1-syntrophin</fullName>
    </submittedName>
</protein>
<evidence type="ECO:0000256" key="3">
    <source>
        <dbReference type="ARBA" id="ARBA00004282"/>
    </source>
</evidence>
<dbReference type="CDD" id="cd00821">
    <property type="entry name" value="PH"/>
    <property type="match status" value="1"/>
</dbReference>
<evidence type="ECO:0000256" key="2">
    <source>
        <dbReference type="ARBA" id="ARBA00004245"/>
    </source>
</evidence>
<organism evidence="17 18">
    <name type="scientific">Solea senegalensis</name>
    <name type="common">Senegalese sole</name>
    <dbReference type="NCBI Taxonomy" id="28829"/>
    <lineage>
        <taxon>Eukaryota</taxon>
        <taxon>Metazoa</taxon>
        <taxon>Chordata</taxon>
        <taxon>Craniata</taxon>
        <taxon>Vertebrata</taxon>
        <taxon>Euteleostomi</taxon>
        <taxon>Actinopterygii</taxon>
        <taxon>Neopterygii</taxon>
        <taxon>Teleostei</taxon>
        <taxon>Neoteleostei</taxon>
        <taxon>Acanthomorphata</taxon>
        <taxon>Carangaria</taxon>
        <taxon>Pleuronectiformes</taxon>
        <taxon>Pleuronectoidei</taxon>
        <taxon>Soleidae</taxon>
        <taxon>Solea</taxon>
    </lineage>
</organism>
<evidence type="ECO:0000256" key="7">
    <source>
        <dbReference type="ARBA" id="ARBA00022737"/>
    </source>
</evidence>
<evidence type="ECO:0000259" key="15">
    <source>
        <dbReference type="PROSITE" id="PS50003"/>
    </source>
</evidence>
<dbReference type="GO" id="GO:0016010">
    <property type="term" value="C:dystrophin-associated glycoprotein complex"/>
    <property type="evidence" value="ECO:0007669"/>
    <property type="project" value="TreeGrafter"/>
</dbReference>
<dbReference type="EMBL" id="JAGKHQ010000384">
    <property type="protein sequence ID" value="KAG7468905.1"/>
    <property type="molecule type" value="Genomic_DNA"/>
</dbReference>
<dbReference type="PANTHER" id="PTHR10554:SF11">
    <property type="entry name" value="BETA-1-SYNTROPHIN"/>
    <property type="match status" value="1"/>
</dbReference>
<dbReference type="GO" id="GO:0045202">
    <property type="term" value="C:synapse"/>
    <property type="evidence" value="ECO:0007669"/>
    <property type="project" value="TreeGrafter"/>
</dbReference>
<accession>A0AAV6PN75</accession>
<dbReference type="GO" id="GO:0005198">
    <property type="term" value="F:structural molecule activity"/>
    <property type="evidence" value="ECO:0007669"/>
    <property type="project" value="InterPro"/>
</dbReference>
<dbReference type="AlphaFoldDB" id="A0AAV6PN75"/>
<proteinExistence type="inferred from homology"/>
<keyword evidence="11" id="KW-0472">Membrane</keyword>
<feature type="domain" description="PH" evidence="15">
    <location>
        <begin position="439"/>
        <end position="549"/>
    </location>
</feature>
<dbReference type="CDD" id="cd01258">
    <property type="entry name" value="PHsplit_syntrophin"/>
    <property type="match status" value="1"/>
</dbReference>
<evidence type="ECO:0000313" key="17">
    <source>
        <dbReference type="EMBL" id="KAG7468905.1"/>
    </source>
</evidence>
<dbReference type="GO" id="GO:0070161">
    <property type="term" value="C:anchoring junction"/>
    <property type="evidence" value="ECO:0007669"/>
    <property type="project" value="UniProtKB-SubCell"/>
</dbReference>
<dbReference type="GO" id="GO:0003779">
    <property type="term" value="F:actin binding"/>
    <property type="evidence" value="ECO:0007669"/>
    <property type="project" value="UniProtKB-KW"/>
</dbReference>
<feature type="compositionally biased region" description="Low complexity" evidence="14">
    <location>
        <begin position="330"/>
        <end position="355"/>
    </location>
</feature>
<keyword evidence="6" id="KW-0597">Phosphoprotein</keyword>
<dbReference type="SMART" id="SM00228">
    <property type="entry name" value="PDZ"/>
    <property type="match status" value="1"/>
</dbReference>
<comment type="subcellular location">
    <subcellularLocation>
        <location evidence="3">Cell junction</location>
    </subcellularLocation>
    <subcellularLocation>
        <location evidence="2">Cytoplasm</location>
        <location evidence="2">Cytoskeleton</location>
    </subcellularLocation>
    <subcellularLocation>
        <location evidence="1">Endomembrane system</location>
        <topology evidence="1">Peripheral membrane protein</topology>
    </subcellularLocation>
</comment>
<evidence type="ECO:0000256" key="13">
    <source>
        <dbReference type="ARBA" id="ARBA00023212"/>
    </source>
</evidence>
<keyword evidence="9" id="KW-0112">Calmodulin-binding</keyword>
<evidence type="ECO:0000256" key="14">
    <source>
        <dbReference type="SAM" id="MobiDB-lite"/>
    </source>
</evidence>
<dbReference type="CDD" id="cd06801">
    <property type="entry name" value="PDZ_syntrophin-like"/>
    <property type="match status" value="1"/>
</dbReference>
<evidence type="ECO:0000259" key="16">
    <source>
        <dbReference type="PROSITE" id="PS50106"/>
    </source>
</evidence>
<keyword evidence="5" id="KW-0963">Cytoplasm</keyword>
<dbReference type="InterPro" id="IPR055108">
    <property type="entry name" value="Syntrophin_4th"/>
</dbReference>
<dbReference type="GO" id="GO:0005516">
    <property type="term" value="F:calmodulin binding"/>
    <property type="evidence" value="ECO:0007669"/>
    <property type="project" value="UniProtKB-KW"/>
</dbReference>
<evidence type="ECO:0000256" key="1">
    <source>
        <dbReference type="ARBA" id="ARBA00004184"/>
    </source>
</evidence>